<dbReference type="SUPFAM" id="SSF48452">
    <property type="entry name" value="TPR-like"/>
    <property type="match status" value="1"/>
</dbReference>
<protein>
    <recommendedName>
        <fullName evidence="4">Tetratricopeptide repeat protein</fullName>
    </recommendedName>
</protein>
<keyword evidence="1" id="KW-1133">Transmembrane helix</keyword>
<dbReference type="Proteomes" id="UP000016649">
    <property type="component" value="Unassembled WGS sequence"/>
</dbReference>
<dbReference type="EMBL" id="AWVH01000044">
    <property type="protein sequence ID" value="ERJ91609.1"/>
    <property type="molecule type" value="Genomic_DNA"/>
</dbReference>
<accession>A0ABN0NWE2</accession>
<keyword evidence="3" id="KW-1185">Reference proteome</keyword>
<organism evidence="2 3">
    <name type="scientific">Treponema lecithinolyticum ATCC 700332</name>
    <dbReference type="NCBI Taxonomy" id="1321815"/>
    <lineage>
        <taxon>Bacteria</taxon>
        <taxon>Pseudomonadati</taxon>
        <taxon>Spirochaetota</taxon>
        <taxon>Spirochaetia</taxon>
        <taxon>Spirochaetales</taxon>
        <taxon>Treponemataceae</taxon>
        <taxon>Treponema</taxon>
    </lineage>
</organism>
<evidence type="ECO:0008006" key="4">
    <source>
        <dbReference type="Google" id="ProtNLM"/>
    </source>
</evidence>
<evidence type="ECO:0000256" key="1">
    <source>
        <dbReference type="SAM" id="Phobius"/>
    </source>
</evidence>
<dbReference type="Gene3D" id="1.25.40.10">
    <property type="entry name" value="Tetratricopeptide repeat domain"/>
    <property type="match status" value="1"/>
</dbReference>
<feature type="transmembrane region" description="Helical" evidence="1">
    <location>
        <begin position="20"/>
        <end position="37"/>
    </location>
</feature>
<keyword evidence="1" id="KW-0472">Membrane</keyword>
<dbReference type="InterPro" id="IPR011990">
    <property type="entry name" value="TPR-like_helical_dom_sf"/>
</dbReference>
<evidence type="ECO:0000313" key="2">
    <source>
        <dbReference type="EMBL" id="ERJ91609.1"/>
    </source>
</evidence>
<evidence type="ECO:0000313" key="3">
    <source>
        <dbReference type="Proteomes" id="UP000016649"/>
    </source>
</evidence>
<reference evidence="2 3" key="1">
    <citation type="submission" date="2013-08" db="EMBL/GenBank/DDBJ databases">
        <authorList>
            <person name="Weinstock G."/>
            <person name="Sodergren E."/>
            <person name="Wylie T."/>
            <person name="Fulton L."/>
            <person name="Fulton R."/>
            <person name="Fronick C."/>
            <person name="O'Laughlin M."/>
            <person name="Godfrey J."/>
            <person name="Miner T."/>
            <person name="Herter B."/>
            <person name="Appelbaum E."/>
            <person name="Cordes M."/>
            <person name="Lek S."/>
            <person name="Wollam A."/>
            <person name="Pepin K.H."/>
            <person name="Palsikar V.B."/>
            <person name="Mitreva M."/>
            <person name="Wilson R.K."/>
        </authorList>
    </citation>
    <scope>NUCLEOTIDE SEQUENCE [LARGE SCALE GENOMIC DNA]</scope>
    <source>
        <strain evidence="2 3">ATCC 700332</strain>
    </source>
</reference>
<name>A0ABN0NWE2_TRELE</name>
<dbReference type="RefSeq" id="WP_021686235.1">
    <property type="nucleotide sequence ID" value="NZ_KI260554.1"/>
</dbReference>
<gene>
    <name evidence="2" type="ORF">HMPREF9193_02062</name>
</gene>
<sequence length="271" mass="30925">MSLQKAAASEKKYKLCVKTCIYSASVFLFCFAVHNTYAKNIFEDLSEIKISIYSQKTFAACGKLVAKYDENIKKIKAQMSKEKLLAAENVLAIERTNFFYATPDLDEKILAVLNERNDTCTQFVANKKLKQLDKAFLVSFADIKIRRLRFLQKKEALNESMYAKKLYEAALHQDKNFSPAHTSYSLWLFFAPPIAGGGYKAAFEEASKGIESAQNNAELFFALLYRSQIFFAQKKEKECKTDLDKAHALFPYENLTPLVREVNQSGKNFLD</sequence>
<proteinExistence type="predicted"/>
<comment type="caution">
    <text evidence="2">The sequence shown here is derived from an EMBL/GenBank/DDBJ whole genome shotgun (WGS) entry which is preliminary data.</text>
</comment>
<keyword evidence="1" id="KW-0812">Transmembrane</keyword>